<dbReference type="InterPro" id="IPR003838">
    <property type="entry name" value="ABC3_permease_C"/>
</dbReference>
<feature type="domain" description="ABC3 transporter permease C-terminal" evidence="8">
    <location>
        <begin position="759"/>
        <end position="876"/>
    </location>
</feature>
<comment type="similarity">
    <text evidence="6">Belongs to the ABC-4 integral membrane protein family.</text>
</comment>
<reference evidence="9" key="1">
    <citation type="submission" date="2020-10" db="EMBL/GenBank/DDBJ databases">
        <authorList>
            <person name="Gilroy R."/>
        </authorList>
    </citation>
    <scope>NUCLEOTIDE SEQUENCE</scope>
    <source>
        <strain evidence="9">ChiSjej3B21-11622</strain>
    </source>
</reference>
<reference evidence="9" key="2">
    <citation type="journal article" date="2021" name="PeerJ">
        <title>Extensive microbial diversity within the chicken gut microbiome revealed by metagenomics and culture.</title>
        <authorList>
            <person name="Gilroy R."/>
            <person name="Ravi A."/>
            <person name="Getino M."/>
            <person name="Pursley I."/>
            <person name="Horton D.L."/>
            <person name="Alikhan N.F."/>
            <person name="Baker D."/>
            <person name="Gharbi K."/>
            <person name="Hall N."/>
            <person name="Watson M."/>
            <person name="Adriaenssens E.M."/>
            <person name="Foster-Nyarko E."/>
            <person name="Jarju S."/>
            <person name="Secka A."/>
            <person name="Antonio M."/>
            <person name="Oren A."/>
            <person name="Chaudhuri R.R."/>
            <person name="La Ragione R."/>
            <person name="Hildebrand F."/>
            <person name="Pallen M.J."/>
        </authorList>
    </citation>
    <scope>NUCLEOTIDE SEQUENCE</scope>
    <source>
        <strain evidence="9">ChiSjej3B21-11622</strain>
    </source>
</reference>
<feature type="transmembrane region" description="Helical" evidence="7">
    <location>
        <begin position="752"/>
        <end position="773"/>
    </location>
</feature>
<feature type="transmembrane region" description="Helical" evidence="7">
    <location>
        <begin position="442"/>
        <end position="462"/>
    </location>
</feature>
<feature type="transmembrane region" description="Helical" evidence="7">
    <location>
        <begin position="809"/>
        <end position="831"/>
    </location>
</feature>
<keyword evidence="3 7" id="KW-0812">Transmembrane</keyword>
<accession>A0A9D1D232</accession>
<evidence type="ECO:0000259" key="8">
    <source>
        <dbReference type="Pfam" id="PF02687"/>
    </source>
</evidence>
<comment type="subcellular location">
    <subcellularLocation>
        <location evidence="1">Cell membrane</location>
        <topology evidence="1">Multi-pass membrane protein</topology>
    </subcellularLocation>
</comment>
<evidence type="ECO:0000256" key="3">
    <source>
        <dbReference type="ARBA" id="ARBA00022692"/>
    </source>
</evidence>
<dbReference type="AlphaFoldDB" id="A0A9D1D232"/>
<evidence type="ECO:0000256" key="7">
    <source>
        <dbReference type="SAM" id="Phobius"/>
    </source>
</evidence>
<evidence type="ECO:0000313" key="9">
    <source>
        <dbReference type="EMBL" id="HIQ96394.1"/>
    </source>
</evidence>
<comment type="caution">
    <text evidence="9">The sequence shown here is derived from an EMBL/GenBank/DDBJ whole genome shotgun (WGS) entry which is preliminary data.</text>
</comment>
<keyword evidence="4 7" id="KW-1133">Transmembrane helix</keyword>
<gene>
    <name evidence="9" type="ORF">IAB26_07520</name>
</gene>
<dbReference type="PANTHER" id="PTHR30572">
    <property type="entry name" value="MEMBRANE COMPONENT OF TRANSPORTER-RELATED"/>
    <property type="match status" value="1"/>
</dbReference>
<dbReference type="GO" id="GO:0005886">
    <property type="term" value="C:plasma membrane"/>
    <property type="evidence" value="ECO:0007669"/>
    <property type="project" value="UniProtKB-SubCell"/>
</dbReference>
<feature type="transmembrane region" description="Helical" evidence="7">
    <location>
        <begin position="274"/>
        <end position="296"/>
    </location>
</feature>
<evidence type="ECO:0000313" key="10">
    <source>
        <dbReference type="Proteomes" id="UP000886886"/>
    </source>
</evidence>
<dbReference type="InterPro" id="IPR050250">
    <property type="entry name" value="Macrolide_Exporter_MacB"/>
</dbReference>
<proteinExistence type="inferred from homology"/>
<evidence type="ECO:0000256" key="4">
    <source>
        <dbReference type="ARBA" id="ARBA00022989"/>
    </source>
</evidence>
<dbReference type="Proteomes" id="UP000886886">
    <property type="component" value="Unassembled WGS sequence"/>
</dbReference>
<feature type="transmembrane region" description="Helical" evidence="7">
    <location>
        <begin position="328"/>
        <end position="347"/>
    </location>
</feature>
<keyword evidence="5 7" id="KW-0472">Membrane</keyword>
<evidence type="ECO:0000256" key="5">
    <source>
        <dbReference type="ARBA" id="ARBA00023136"/>
    </source>
</evidence>
<dbReference type="PANTHER" id="PTHR30572:SF4">
    <property type="entry name" value="ABC TRANSPORTER PERMEASE YTRF"/>
    <property type="match status" value="1"/>
</dbReference>
<name>A0A9D1D232_9FIRM</name>
<feature type="domain" description="ABC3 transporter permease C-terminal" evidence="8">
    <location>
        <begin position="279"/>
        <end position="389"/>
    </location>
</feature>
<sequence>MKNNNQKVIRRLSKRSMKQNRMRNLFAVSAITLTCMLFTVLASMGIGMIQVTQEQTMRQVGTRTHAGLKNVTREQMDRIVSDDRVKSYSWNILVGRVDNLIQRLGELRVAEGESELSNSFVELKEGTLPEKEDDIVADTLVMDELGVPHQLGAEITLEFSFLGESVSKTFTVCGWYEGDKLGMASQLYVSPAYWETLKGDRTDEDFADWGKEHPDNRGLGLYQVNLYFGSARNIEDQITSIIRDAGYEPETEVAYGINWAYMQNRAESIDPTSLLLLALALVIILVTGYLIIYNIFQISITQDIRFYGLLKTIGTTKRQIKSLIRRQALMLSVIGIPLGLFFGFFIGKVLFPFSLSYMNMGGMEVSLHFHPAILIFGAVFSLVTVLLGCRKPGKIAGSVSPIEAVRYSEGTVKRRKEKHSRKGARIARMALSNLGRNKKKTVSVILSLSLSITLLSVVITAVDSFQLDDYLNSRLIGDVAIGSVRYTSPGSTEPGTELDEAMIETMDAQPGILDSYEMYTTSWPRYLMLDEEGAALYQSFRDQGVLRTGDDWSDQAISRAIERKELDTDTYGYDTELLSHLTVIEGELDIEKFQQGGYVLLTSIVGDHTEDCFLYHPGDKVTIGSVGSQSEAEEITDEQGNTLSVQWSNLEKQEYEVMAIVEIPTSMDLHSYSVNGVGMVLPKSDFTKSYGPGGYTEGETYGYCFAKSYVLEDGAYDRFTAAAERYVEETNPYMGYITKDSLLEEFSGMTNVLRVLGISLSLVIALIGVLNFINSMITGIVARKRELAVLASIGMTEHQQKKMLLTEGLLYVLISGIIGILLGSLAGYGILSALNQVILFFRYRYNVTAFLIMIPLFAVIAVLIPYAAYRRARRESIVERLRETE</sequence>
<dbReference type="GO" id="GO:0022857">
    <property type="term" value="F:transmembrane transporter activity"/>
    <property type="evidence" value="ECO:0007669"/>
    <property type="project" value="TreeGrafter"/>
</dbReference>
<organism evidence="9 10">
    <name type="scientific">Candidatus Limivivens merdigallinarum</name>
    <dbReference type="NCBI Taxonomy" id="2840859"/>
    <lineage>
        <taxon>Bacteria</taxon>
        <taxon>Bacillati</taxon>
        <taxon>Bacillota</taxon>
        <taxon>Clostridia</taxon>
        <taxon>Lachnospirales</taxon>
        <taxon>Lachnospiraceae</taxon>
        <taxon>Lachnospiraceae incertae sedis</taxon>
        <taxon>Candidatus Limivivens</taxon>
    </lineage>
</organism>
<protein>
    <submittedName>
        <fullName evidence="9">ABC transporter permease</fullName>
    </submittedName>
</protein>
<dbReference type="EMBL" id="DVFT01000110">
    <property type="protein sequence ID" value="HIQ96394.1"/>
    <property type="molecule type" value="Genomic_DNA"/>
</dbReference>
<feature type="transmembrane region" description="Helical" evidence="7">
    <location>
        <begin position="367"/>
        <end position="389"/>
    </location>
</feature>
<dbReference type="Pfam" id="PF02687">
    <property type="entry name" value="FtsX"/>
    <property type="match status" value="2"/>
</dbReference>
<evidence type="ECO:0000256" key="2">
    <source>
        <dbReference type="ARBA" id="ARBA00022475"/>
    </source>
</evidence>
<keyword evidence="2" id="KW-1003">Cell membrane</keyword>
<evidence type="ECO:0000256" key="1">
    <source>
        <dbReference type="ARBA" id="ARBA00004651"/>
    </source>
</evidence>
<evidence type="ECO:0000256" key="6">
    <source>
        <dbReference type="ARBA" id="ARBA00038076"/>
    </source>
</evidence>
<feature type="transmembrane region" description="Helical" evidence="7">
    <location>
        <begin position="843"/>
        <end position="869"/>
    </location>
</feature>